<feature type="transmembrane region" description="Helical" evidence="8">
    <location>
        <begin position="176"/>
        <end position="196"/>
    </location>
</feature>
<dbReference type="Proteomes" id="UP001500051">
    <property type="component" value="Unassembled WGS sequence"/>
</dbReference>
<evidence type="ECO:0000259" key="9">
    <source>
        <dbReference type="PROSITE" id="PS50850"/>
    </source>
</evidence>
<dbReference type="NCBIfam" id="TIGR00711">
    <property type="entry name" value="efflux_EmrB"/>
    <property type="match status" value="1"/>
</dbReference>
<dbReference type="Gene3D" id="1.20.1720.10">
    <property type="entry name" value="Multidrug resistance protein D"/>
    <property type="match status" value="1"/>
</dbReference>
<feature type="transmembrane region" description="Helical" evidence="8">
    <location>
        <begin position="120"/>
        <end position="139"/>
    </location>
</feature>
<accession>A0ABP7EH79</accession>
<feature type="transmembrane region" description="Helical" evidence="8">
    <location>
        <begin position="208"/>
        <end position="228"/>
    </location>
</feature>
<keyword evidence="3" id="KW-1003">Cell membrane</keyword>
<gene>
    <name evidence="10" type="ORF">GCM10022204_44040</name>
</gene>
<evidence type="ECO:0000256" key="5">
    <source>
        <dbReference type="ARBA" id="ARBA00022989"/>
    </source>
</evidence>
<feature type="transmembrane region" description="Helical" evidence="8">
    <location>
        <begin position="151"/>
        <end position="170"/>
    </location>
</feature>
<reference evidence="11" key="1">
    <citation type="journal article" date="2019" name="Int. J. Syst. Evol. Microbiol.">
        <title>The Global Catalogue of Microorganisms (GCM) 10K type strain sequencing project: providing services to taxonomists for standard genome sequencing and annotation.</title>
        <authorList>
            <consortium name="The Broad Institute Genomics Platform"/>
            <consortium name="The Broad Institute Genome Sequencing Center for Infectious Disease"/>
            <person name="Wu L."/>
            <person name="Ma J."/>
        </authorList>
    </citation>
    <scope>NUCLEOTIDE SEQUENCE [LARGE SCALE GENOMIC DNA]</scope>
    <source>
        <strain evidence="11">JCM 16548</strain>
    </source>
</reference>
<feature type="transmembrane region" description="Helical" evidence="8">
    <location>
        <begin position="58"/>
        <end position="76"/>
    </location>
</feature>
<name>A0ABP7EH79_9ACTN</name>
<feature type="domain" description="Major facilitator superfamily (MFS) profile" evidence="9">
    <location>
        <begin position="22"/>
        <end position="468"/>
    </location>
</feature>
<dbReference type="PRINTS" id="PR01036">
    <property type="entry name" value="TCRTETB"/>
</dbReference>
<keyword evidence="11" id="KW-1185">Reference proteome</keyword>
<feature type="region of interest" description="Disordered" evidence="7">
    <location>
        <begin position="491"/>
        <end position="512"/>
    </location>
</feature>
<evidence type="ECO:0000256" key="3">
    <source>
        <dbReference type="ARBA" id="ARBA00022475"/>
    </source>
</evidence>
<feature type="transmembrane region" description="Helical" evidence="8">
    <location>
        <begin position="339"/>
        <end position="359"/>
    </location>
</feature>
<dbReference type="PANTHER" id="PTHR42718">
    <property type="entry name" value="MAJOR FACILITATOR SUPERFAMILY MULTIDRUG TRANSPORTER MFSC"/>
    <property type="match status" value="1"/>
</dbReference>
<dbReference type="InterPro" id="IPR020846">
    <property type="entry name" value="MFS_dom"/>
</dbReference>
<protein>
    <submittedName>
        <fullName evidence="10">MFS transporter</fullName>
    </submittedName>
</protein>
<dbReference type="CDD" id="cd17321">
    <property type="entry name" value="MFS_MMR_MDR_like"/>
    <property type="match status" value="1"/>
</dbReference>
<feature type="transmembrane region" description="Helical" evidence="8">
    <location>
        <begin position="88"/>
        <end position="114"/>
    </location>
</feature>
<dbReference type="Pfam" id="PF07690">
    <property type="entry name" value="MFS_1"/>
    <property type="match status" value="1"/>
</dbReference>
<comment type="caution">
    <text evidence="10">The sequence shown here is derived from an EMBL/GenBank/DDBJ whole genome shotgun (WGS) entry which is preliminary data.</text>
</comment>
<feature type="transmembrane region" description="Helical" evidence="8">
    <location>
        <begin position="234"/>
        <end position="255"/>
    </location>
</feature>
<organism evidence="10 11">
    <name type="scientific">Microlunatus aurantiacus</name>
    <dbReference type="NCBI Taxonomy" id="446786"/>
    <lineage>
        <taxon>Bacteria</taxon>
        <taxon>Bacillati</taxon>
        <taxon>Actinomycetota</taxon>
        <taxon>Actinomycetes</taxon>
        <taxon>Propionibacteriales</taxon>
        <taxon>Propionibacteriaceae</taxon>
        <taxon>Microlunatus</taxon>
    </lineage>
</organism>
<keyword evidence="4 8" id="KW-0812">Transmembrane</keyword>
<evidence type="ECO:0000256" key="6">
    <source>
        <dbReference type="ARBA" id="ARBA00023136"/>
    </source>
</evidence>
<feature type="transmembrane region" description="Helical" evidence="8">
    <location>
        <begin position="307"/>
        <end position="327"/>
    </location>
</feature>
<evidence type="ECO:0000256" key="4">
    <source>
        <dbReference type="ARBA" id="ARBA00022692"/>
    </source>
</evidence>
<feature type="transmembrane region" description="Helical" evidence="8">
    <location>
        <begin position="445"/>
        <end position="468"/>
    </location>
</feature>
<sequence>MTTGPAPLVPSISRASAQGRWILLATVLGSGISLLDSTVVNVALPALGSDLGASLGQLQWVVNGYTLSLAALVLLGGSLGDRFGRRRVFTVGVVWFALGSLLCGLAPGIGWLIAARILQGVGGALLVPGSLAIISATFVRTDRARAIGTWSALSGVATAIGPLLGGWMVQTIGWRWAFLINLPLAVVVLLVTLQHVPETSDPQAPRSFDLAGAALAAAGLAGLTYALIGAGDGWRPSVIMVGLLGVTALGAFVAVERRGRTPMLPMDVFASRQFSAANLVTLVVYAGLGALFFLLVVQLQVVAGFDALAAGSALLPITIIMLLLSGSAGQLAERIGPRWPMTIGPLLAGVGAVLLQRVGPDASYATDVLPAVAVIGLGLALTVAPLTATVLAAVEDRHAGIASGVNNAVARAGGLLAVAALPVLVGLTGDDYADPGTFDAGFGRAMIVCAVLFVVGGIISCLAIRAPLAGGDTAPDRRPVETPGVASRLHCGVGAPPLTTRDREGASAIPPA</sequence>
<dbReference type="EMBL" id="BAAAYX010000030">
    <property type="protein sequence ID" value="GAA3719115.1"/>
    <property type="molecule type" value="Genomic_DNA"/>
</dbReference>
<dbReference type="InterPro" id="IPR036259">
    <property type="entry name" value="MFS_trans_sf"/>
</dbReference>
<comment type="subcellular location">
    <subcellularLocation>
        <location evidence="1">Cell membrane</location>
        <topology evidence="1">Multi-pass membrane protein</topology>
    </subcellularLocation>
</comment>
<dbReference type="RefSeq" id="WP_344814618.1">
    <property type="nucleotide sequence ID" value="NZ_BAAAYX010000030.1"/>
</dbReference>
<feature type="transmembrane region" description="Helical" evidence="8">
    <location>
        <begin position="276"/>
        <end position="301"/>
    </location>
</feature>
<evidence type="ECO:0000256" key="1">
    <source>
        <dbReference type="ARBA" id="ARBA00004651"/>
    </source>
</evidence>
<proteinExistence type="predicted"/>
<evidence type="ECO:0000256" key="7">
    <source>
        <dbReference type="SAM" id="MobiDB-lite"/>
    </source>
</evidence>
<feature type="transmembrane region" description="Helical" evidence="8">
    <location>
        <begin position="371"/>
        <end position="393"/>
    </location>
</feature>
<feature type="transmembrane region" description="Helical" evidence="8">
    <location>
        <begin position="21"/>
        <end position="46"/>
    </location>
</feature>
<dbReference type="PROSITE" id="PS50850">
    <property type="entry name" value="MFS"/>
    <property type="match status" value="1"/>
</dbReference>
<dbReference type="Gene3D" id="1.20.1250.20">
    <property type="entry name" value="MFS general substrate transporter like domains"/>
    <property type="match status" value="1"/>
</dbReference>
<dbReference type="InterPro" id="IPR004638">
    <property type="entry name" value="EmrB-like"/>
</dbReference>
<evidence type="ECO:0000256" key="8">
    <source>
        <dbReference type="SAM" id="Phobius"/>
    </source>
</evidence>
<evidence type="ECO:0000256" key="2">
    <source>
        <dbReference type="ARBA" id="ARBA00022448"/>
    </source>
</evidence>
<evidence type="ECO:0000313" key="11">
    <source>
        <dbReference type="Proteomes" id="UP001500051"/>
    </source>
</evidence>
<keyword evidence="2" id="KW-0813">Transport</keyword>
<dbReference type="PANTHER" id="PTHR42718:SF42">
    <property type="entry name" value="EXPORT PROTEIN"/>
    <property type="match status" value="1"/>
</dbReference>
<keyword evidence="6 8" id="KW-0472">Membrane</keyword>
<evidence type="ECO:0000313" key="10">
    <source>
        <dbReference type="EMBL" id="GAA3719115.1"/>
    </source>
</evidence>
<feature type="transmembrane region" description="Helical" evidence="8">
    <location>
        <begin position="405"/>
        <end position="425"/>
    </location>
</feature>
<keyword evidence="5 8" id="KW-1133">Transmembrane helix</keyword>
<dbReference type="SUPFAM" id="SSF103473">
    <property type="entry name" value="MFS general substrate transporter"/>
    <property type="match status" value="1"/>
</dbReference>
<dbReference type="InterPro" id="IPR011701">
    <property type="entry name" value="MFS"/>
</dbReference>